<dbReference type="Pfam" id="PF00106">
    <property type="entry name" value="adh_short"/>
    <property type="match status" value="1"/>
</dbReference>
<protein>
    <submittedName>
        <fullName evidence="3">SDR family oxidoreductase</fullName>
    </submittedName>
</protein>
<dbReference type="AlphaFoldDB" id="A0A549TFD1"/>
<dbReference type="EMBL" id="VJMG01000010">
    <property type="protein sequence ID" value="TRL41215.1"/>
    <property type="molecule type" value="Genomic_DNA"/>
</dbReference>
<dbReference type="Proteomes" id="UP000316801">
    <property type="component" value="Unassembled WGS sequence"/>
</dbReference>
<gene>
    <name evidence="3" type="ORF">FNA46_04585</name>
</gene>
<sequence>MSGVLQGKVTVVTGAARGLGRAIARAYAAEGAVVYALDVLEDEVATLRAEPGDLRPGRLDLADPADIEQVMTAIEAEAGRVDVLVNNAGIIFFKPVEEVSLADWDLLMNINLRGAFLCCRAVAPGMKARRSGAIINVSSNAGIKGDTDESTYCASKFGLEGLSRALAVEFAPYNISVNSITPGHPMHTAMSEITYSAELRKIWKDPIELTPAFVHLALQDASGITDQRIRAWDMVVELGKGG</sequence>
<reference evidence="3 4" key="1">
    <citation type="submission" date="2019-07" db="EMBL/GenBank/DDBJ databases">
        <title>Ln-dependent methylotrophs.</title>
        <authorList>
            <person name="Tani A."/>
        </authorList>
    </citation>
    <scope>NUCLEOTIDE SEQUENCE [LARGE SCALE GENOMIC DNA]</scope>
    <source>
        <strain evidence="3 4">SM12</strain>
    </source>
</reference>
<comment type="caution">
    <text evidence="3">The sequence shown here is derived from an EMBL/GenBank/DDBJ whole genome shotgun (WGS) entry which is preliminary data.</text>
</comment>
<dbReference type="InterPro" id="IPR036291">
    <property type="entry name" value="NAD(P)-bd_dom_sf"/>
</dbReference>
<evidence type="ECO:0000313" key="4">
    <source>
        <dbReference type="Proteomes" id="UP000316801"/>
    </source>
</evidence>
<dbReference type="Gene3D" id="3.40.50.720">
    <property type="entry name" value="NAD(P)-binding Rossmann-like Domain"/>
    <property type="match status" value="1"/>
</dbReference>
<proteinExistence type="inferred from homology"/>
<dbReference type="PRINTS" id="PR00081">
    <property type="entry name" value="GDHRDH"/>
</dbReference>
<keyword evidence="4" id="KW-1185">Reference proteome</keyword>
<dbReference type="PRINTS" id="PR00080">
    <property type="entry name" value="SDRFAMILY"/>
</dbReference>
<dbReference type="PROSITE" id="PS00061">
    <property type="entry name" value="ADH_SHORT"/>
    <property type="match status" value="1"/>
</dbReference>
<dbReference type="GO" id="GO:0030497">
    <property type="term" value="P:fatty acid elongation"/>
    <property type="evidence" value="ECO:0007669"/>
    <property type="project" value="TreeGrafter"/>
</dbReference>
<dbReference type="PANTHER" id="PTHR42760:SF40">
    <property type="entry name" value="3-OXOACYL-[ACYL-CARRIER-PROTEIN] REDUCTASE, CHLOROPLASTIC"/>
    <property type="match status" value="1"/>
</dbReference>
<dbReference type="InterPro" id="IPR002347">
    <property type="entry name" value="SDR_fam"/>
</dbReference>
<dbReference type="PANTHER" id="PTHR42760">
    <property type="entry name" value="SHORT-CHAIN DEHYDROGENASES/REDUCTASES FAMILY MEMBER"/>
    <property type="match status" value="1"/>
</dbReference>
<accession>A0A549TFD1</accession>
<dbReference type="RefSeq" id="WP_142881156.1">
    <property type="nucleotide sequence ID" value="NZ_VJMG01000010.1"/>
</dbReference>
<dbReference type="CDD" id="cd05233">
    <property type="entry name" value="SDR_c"/>
    <property type="match status" value="1"/>
</dbReference>
<dbReference type="InterPro" id="IPR020904">
    <property type="entry name" value="Sc_DH/Rdtase_CS"/>
</dbReference>
<dbReference type="FunFam" id="3.40.50.720:FF:000084">
    <property type="entry name" value="Short-chain dehydrogenase reductase"/>
    <property type="match status" value="1"/>
</dbReference>
<comment type="similarity">
    <text evidence="1 2">Belongs to the short-chain dehydrogenases/reductases (SDR) family.</text>
</comment>
<evidence type="ECO:0000256" key="1">
    <source>
        <dbReference type="ARBA" id="ARBA00006484"/>
    </source>
</evidence>
<organism evidence="3 4">
    <name type="scientific">Rhizobium straminoryzae</name>
    <dbReference type="NCBI Taxonomy" id="1387186"/>
    <lineage>
        <taxon>Bacteria</taxon>
        <taxon>Pseudomonadati</taxon>
        <taxon>Pseudomonadota</taxon>
        <taxon>Alphaproteobacteria</taxon>
        <taxon>Hyphomicrobiales</taxon>
        <taxon>Rhizobiaceae</taxon>
        <taxon>Rhizobium/Agrobacterium group</taxon>
        <taxon>Rhizobium</taxon>
    </lineage>
</organism>
<name>A0A549TFD1_9HYPH</name>
<evidence type="ECO:0000256" key="2">
    <source>
        <dbReference type="RuleBase" id="RU000363"/>
    </source>
</evidence>
<dbReference type="GO" id="GO:0016616">
    <property type="term" value="F:oxidoreductase activity, acting on the CH-OH group of donors, NAD or NADP as acceptor"/>
    <property type="evidence" value="ECO:0007669"/>
    <property type="project" value="TreeGrafter"/>
</dbReference>
<evidence type="ECO:0000313" key="3">
    <source>
        <dbReference type="EMBL" id="TRL41215.1"/>
    </source>
</evidence>
<dbReference type="SUPFAM" id="SSF51735">
    <property type="entry name" value="NAD(P)-binding Rossmann-fold domains"/>
    <property type="match status" value="1"/>
</dbReference>